<evidence type="ECO:0000313" key="2">
    <source>
        <dbReference type="EMBL" id="EAY24922.1"/>
    </source>
</evidence>
<accession>A1ZXF4</accession>
<proteinExistence type="predicted"/>
<protein>
    <submittedName>
        <fullName evidence="2">Ser/Thr protein phosphatase family protein</fullName>
    </submittedName>
</protein>
<dbReference type="eggNOG" id="COG0639">
    <property type="taxonomic scope" value="Bacteria"/>
</dbReference>
<gene>
    <name evidence="2" type="ORF">M23134_04961</name>
</gene>
<dbReference type="InterPro" id="IPR029052">
    <property type="entry name" value="Metallo-depent_PP-like"/>
</dbReference>
<keyword evidence="3" id="KW-1185">Reference proteome</keyword>
<dbReference type="RefSeq" id="WP_002703829.1">
    <property type="nucleotide sequence ID" value="NZ_AAWS01000058.1"/>
</dbReference>
<name>A1ZXF4_MICM2</name>
<organism evidence="2 3">
    <name type="scientific">Microscilla marina ATCC 23134</name>
    <dbReference type="NCBI Taxonomy" id="313606"/>
    <lineage>
        <taxon>Bacteria</taxon>
        <taxon>Pseudomonadati</taxon>
        <taxon>Bacteroidota</taxon>
        <taxon>Cytophagia</taxon>
        <taxon>Cytophagales</taxon>
        <taxon>Microscillaceae</taxon>
        <taxon>Microscilla</taxon>
    </lineage>
</organism>
<comment type="caution">
    <text evidence="2">The sequence shown here is derived from an EMBL/GenBank/DDBJ whole genome shotgun (WGS) entry which is preliminary data.</text>
</comment>
<evidence type="ECO:0000259" key="1">
    <source>
        <dbReference type="Pfam" id="PF00149"/>
    </source>
</evidence>
<dbReference type="AlphaFoldDB" id="A1ZXF4"/>
<evidence type="ECO:0000313" key="3">
    <source>
        <dbReference type="Proteomes" id="UP000004095"/>
    </source>
</evidence>
<dbReference type="CDD" id="cd00838">
    <property type="entry name" value="MPP_superfamily"/>
    <property type="match status" value="1"/>
</dbReference>
<sequence>MSIYFLGDLHGNFQLAQQRIVQQNVQDSVIIQVGDFGVGYASFLEELKAVGELNAMLKQRNTFMYVIRGNHDNPAYFQGPVPRALDQSHITFVADYSVLELNQQRFLLVGGALSIDRHTHNEGEGYWQAEKFVYNEAAITALHGIDVVVTHSAPNFAPPFEFSDLVHTFAAQDPHLIQDLHEERTLLAQMYQQLARQSSNPLTHWFYGHFHASKRYQHQHTRMVLVAMNELLFFA</sequence>
<dbReference type="Gene3D" id="3.60.21.10">
    <property type="match status" value="1"/>
</dbReference>
<reference evidence="2 3" key="1">
    <citation type="submission" date="2007-01" db="EMBL/GenBank/DDBJ databases">
        <authorList>
            <person name="Haygood M."/>
            <person name="Podell S."/>
            <person name="Anderson C."/>
            <person name="Hopkinson B."/>
            <person name="Roe K."/>
            <person name="Barbeau K."/>
            <person name="Gaasterland T."/>
            <person name="Ferriera S."/>
            <person name="Johnson J."/>
            <person name="Kravitz S."/>
            <person name="Beeson K."/>
            <person name="Sutton G."/>
            <person name="Rogers Y.-H."/>
            <person name="Friedman R."/>
            <person name="Frazier M."/>
            <person name="Venter J.C."/>
        </authorList>
    </citation>
    <scope>NUCLEOTIDE SEQUENCE [LARGE SCALE GENOMIC DNA]</scope>
    <source>
        <strain evidence="2 3">ATCC 23134</strain>
    </source>
</reference>
<dbReference type="SUPFAM" id="SSF56300">
    <property type="entry name" value="Metallo-dependent phosphatases"/>
    <property type="match status" value="1"/>
</dbReference>
<dbReference type="GO" id="GO:0016787">
    <property type="term" value="F:hydrolase activity"/>
    <property type="evidence" value="ECO:0007669"/>
    <property type="project" value="InterPro"/>
</dbReference>
<dbReference type="InterPro" id="IPR004843">
    <property type="entry name" value="Calcineurin-like_PHP"/>
</dbReference>
<feature type="domain" description="Calcineurin-like phosphoesterase" evidence="1">
    <location>
        <begin position="1"/>
        <end position="212"/>
    </location>
</feature>
<dbReference type="EMBL" id="AAWS01000058">
    <property type="protein sequence ID" value="EAY24922.1"/>
    <property type="molecule type" value="Genomic_DNA"/>
</dbReference>
<dbReference type="Proteomes" id="UP000004095">
    <property type="component" value="Unassembled WGS sequence"/>
</dbReference>
<dbReference type="OrthoDB" id="1030079at2"/>
<dbReference type="Pfam" id="PF00149">
    <property type="entry name" value="Metallophos"/>
    <property type="match status" value="1"/>
</dbReference>